<protein>
    <submittedName>
        <fullName evidence="5">D-arabinose 5-phosphate isomerase</fullName>
    </submittedName>
</protein>
<dbReference type="InterPro" id="IPR000644">
    <property type="entry name" value="CBS_dom"/>
</dbReference>
<reference evidence="5 6" key="1">
    <citation type="submission" date="2013-08" db="EMBL/GenBank/DDBJ databases">
        <title>An opportunistic ruminal bacterium that causes liver abscesses in cattle.</title>
        <authorList>
            <person name="Benahmed F.H."/>
            <person name="Rasmussen M."/>
            <person name="Harbottle H."/>
            <person name="Soppet D."/>
            <person name="Nagaraja T.G."/>
            <person name="Davidson M."/>
        </authorList>
    </citation>
    <scope>NUCLEOTIDE SEQUENCE [LARGE SCALE GENOMIC DNA]</scope>
    <source>
        <strain evidence="5 6">B35</strain>
    </source>
</reference>
<dbReference type="NCBIfam" id="TIGR00393">
    <property type="entry name" value="kpsF"/>
    <property type="match status" value="1"/>
</dbReference>
<comment type="similarity">
    <text evidence="1 4">Belongs to the SIS family. GutQ/KpsF subfamily.</text>
</comment>
<dbReference type="GO" id="GO:1901135">
    <property type="term" value="P:carbohydrate derivative metabolic process"/>
    <property type="evidence" value="ECO:0007669"/>
    <property type="project" value="InterPro"/>
</dbReference>
<dbReference type="RefSeq" id="WP_005955589.1">
    <property type="nucleotide sequence ID" value="NZ_AOJP01000007.1"/>
</dbReference>
<dbReference type="PATRIC" id="fig|1226633.4.peg.1558"/>
<dbReference type="SMART" id="SM00116">
    <property type="entry name" value="CBS"/>
    <property type="match status" value="1"/>
</dbReference>
<dbReference type="EMBL" id="AUZI01000019">
    <property type="protein sequence ID" value="KID48971.1"/>
    <property type="molecule type" value="Genomic_DNA"/>
</dbReference>
<dbReference type="PROSITE" id="PS51371">
    <property type="entry name" value="CBS"/>
    <property type="match status" value="2"/>
</dbReference>
<dbReference type="InterPro" id="IPR035474">
    <property type="entry name" value="SIS_Kpsf"/>
</dbReference>
<dbReference type="Proteomes" id="UP000031184">
    <property type="component" value="Unassembled WGS sequence"/>
</dbReference>
<dbReference type="Gene3D" id="3.40.50.10490">
    <property type="entry name" value="Glucose-6-phosphate isomerase like protein, domain 1"/>
    <property type="match status" value="1"/>
</dbReference>
<name>A0A017H514_9FUSO</name>
<dbReference type="CDD" id="cd05014">
    <property type="entry name" value="SIS_Kpsf"/>
    <property type="match status" value="1"/>
</dbReference>
<organism evidence="5 6">
    <name type="scientific">Fusobacterium necrophorum subsp. funduliforme B35</name>
    <dbReference type="NCBI Taxonomy" id="1226633"/>
    <lineage>
        <taxon>Bacteria</taxon>
        <taxon>Fusobacteriati</taxon>
        <taxon>Fusobacteriota</taxon>
        <taxon>Fusobacteriia</taxon>
        <taxon>Fusobacteriales</taxon>
        <taxon>Fusobacteriaceae</taxon>
        <taxon>Fusobacterium</taxon>
    </lineage>
</organism>
<dbReference type="AlphaFoldDB" id="A0A017H514"/>
<dbReference type="SUPFAM" id="SSF53697">
    <property type="entry name" value="SIS domain"/>
    <property type="match status" value="1"/>
</dbReference>
<sequence length="322" mass="35371">MLEDQEMIAVAQGIIDTEIQGLEKLKKSMGRELIEAAKTIYESRGKLIITGIGKTGAIGRKIAATLSSTGTTTIFMNSTEGLHGDLGMVNPEDIVIGISNSGESDEILHIIPAIKNIGAKVFAMTGNPNSRLAQEAEIVLFCGVESEGCPLNLAPMASTTSALALGDALAGVLMRMRNFQPQNFAMYHPGGSLGRRLLSRVKNLMKTGEDLALCSPNTKMKDVILKMNEKRLGILCVMENEKLVGIITEGDIRRALSREEEFFTFRAEEIMTKKYKKVEQDMLANEALSYMEEGKYQISVMPVFHEETFVGVVRIHDLLKLK</sequence>
<dbReference type="OrthoDB" id="9762536at2"/>
<dbReference type="GeneID" id="75076405"/>
<dbReference type="GO" id="GO:0019146">
    <property type="term" value="F:arabinose-5-phosphate isomerase activity"/>
    <property type="evidence" value="ECO:0007669"/>
    <property type="project" value="UniProtKB-ARBA"/>
</dbReference>
<keyword evidence="3" id="KW-0129">CBS domain</keyword>
<dbReference type="InterPro" id="IPR046342">
    <property type="entry name" value="CBS_dom_sf"/>
</dbReference>
<dbReference type="FunFam" id="3.40.50.10490:FF:000011">
    <property type="entry name" value="Arabinose 5-phosphate isomerase"/>
    <property type="match status" value="1"/>
</dbReference>
<evidence type="ECO:0000256" key="2">
    <source>
        <dbReference type="ARBA" id="ARBA00022737"/>
    </source>
</evidence>
<keyword evidence="5" id="KW-0413">Isomerase</keyword>
<keyword evidence="2" id="KW-0677">Repeat</keyword>
<dbReference type="InterPro" id="IPR046348">
    <property type="entry name" value="SIS_dom_sf"/>
</dbReference>
<dbReference type="GO" id="GO:0097367">
    <property type="term" value="F:carbohydrate derivative binding"/>
    <property type="evidence" value="ECO:0007669"/>
    <property type="project" value="InterPro"/>
</dbReference>
<dbReference type="PIRSF" id="PIRSF004692">
    <property type="entry name" value="KdsD_KpsF"/>
    <property type="match status" value="1"/>
</dbReference>
<dbReference type="Pfam" id="PF01380">
    <property type="entry name" value="SIS"/>
    <property type="match status" value="1"/>
</dbReference>
<dbReference type="GO" id="GO:0005975">
    <property type="term" value="P:carbohydrate metabolic process"/>
    <property type="evidence" value="ECO:0007669"/>
    <property type="project" value="InterPro"/>
</dbReference>
<dbReference type="InterPro" id="IPR050986">
    <property type="entry name" value="GutQ/KpsF_isomerases"/>
</dbReference>
<dbReference type="InterPro" id="IPR004800">
    <property type="entry name" value="KdsD/KpsF-type"/>
</dbReference>
<evidence type="ECO:0000313" key="5">
    <source>
        <dbReference type="EMBL" id="KID48971.1"/>
    </source>
</evidence>
<gene>
    <name evidence="5" type="ORF">C095_07740</name>
</gene>
<accession>A0A017H514</accession>
<comment type="caution">
    <text evidence="5">The sequence shown here is derived from an EMBL/GenBank/DDBJ whole genome shotgun (WGS) entry which is preliminary data.</text>
</comment>
<evidence type="ECO:0000256" key="4">
    <source>
        <dbReference type="PIRNR" id="PIRNR004692"/>
    </source>
</evidence>
<evidence type="ECO:0000313" key="6">
    <source>
        <dbReference type="Proteomes" id="UP000031184"/>
    </source>
</evidence>
<proteinExistence type="inferred from homology"/>
<dbReference type="Gene3D" id="3.10.580.10">
    <property type="entry name" value="CBS-domain"/>
    <property type="match status" value="1"/>
</dbReference>
<dbReference type="PANTHER" id="PTHR42745">
    <property type="match status" value="1"/>
</dbReference>
<dbReference type="PANTHER" id="PTHR42745:SF1">
    <property type="entry name" value="ARABINOSE 5-PHOSPHATE ISOMERASE KDSD"/>
    <property type="match status" value="1"/>
</dbReference>
<evidence type="ECO:0000256" key="3">
    <source>
        <dbReference type="ARBA" id="ARBA00023122"/>
    </source>
</evidence>
<dbReference type="Pfam" id="PF00571">
    <property type="entry name" value="CBS"/>
    <property type="match status" value="2"/>
</dbReference>
<dbReference type="CDD" id="cd04604">
    <property type="entry name" value="CBS_pair_SIS_assoc"/>
    <property type="match status" value="1"/>
</dbReference>
<dbReference type="InterPro" id="IPR001347">
    <property type="entry name" value="SIS_dom"/>
</dbReference>
<evidence type="ECO:0000256" key="1">
    <source>
        <dbReference type="ARBA" id="ARBA00008165"/>
    </source>
</evidence>
<dbReference type="PROSITE" id="PS51464">
    <property type="entry name" value="SIS"/>
    <property type="match status" value="1"/>
</dbReference>